<dbReference type="SMART" id="SM00248">
    <property type="entry name" value="ANK"/>
    <property type="match status" value="2"/>
</dbReference>
<evidence type="ECO:0000256" key="3">
    <source>
        <dbReference type="PROSITE-ProRule" id="PRU00023"/>
    </source>
</evidence>
<dbReference type="PANTHER" id="PTHR24198">
    <property type="entry name" value="ANKYRIN REPEAT AND PROTEIN KINASE DOMAIN-CONTAINING PROTEIN"/>
    <property type="match status" value="1"/>
</dbReference>
<reference evidence="6" key="1">
    <citation type="journal article" date="2011" name="Nat. Genet.">
        <title>The Arabidopsis lyrata genome sequence and the basis of rapid genome size change.</title>
        <authorList>
            <person name="Hu T.T."/>
            <person name="Pattyn P."/>
            <person name="Bakker E.G."/>
            <person name="Cao J."/>
            <person name="Cheng J.-F."/>
            <person name="Clark R.M."/>
            <person name="Fahlgren N."/>
            <person name="Fawcett J.A."/>
            <person name="Grimwood J."/>
            <person name="Gundlach H."/>
            <person name="Haberer G."/>
            <person name="Hollister J.D."/>
            <person name="Ossowski S."/>
            <person name="Ottilar R.P."/>
            <person name="Salamov A.A."/>
            <person name="Schneeberger K."/>
            <person name="Spannagl M."/>
            <person name="Wang X."/>
            <person name="Yang L."/>
            <person name="Nasrallah M.E."/>
            <person name="Bergelson J."/>
            <person name="Carrington J.C."/>
            <person name="Gaut B.S."/>
            <person name="Schmutz J."/>
            <person name="Mayer K.F.X."/>
            <person name="Van de Peer Y."/>
            <person name="Grigoriev I.V."/>
            <person name="Nordborg M."/>
            <person name="Weigel D."/>
            <person name="Guo Y.-L."/>
        </authorList>
    </citation>
    <scope>NUCLEOTIDE SEQUENCE [LARGE SCALE GENOMIC DNA]</scope>
    <source>
        <strain evidence="6">cv. MN47</strain>
    </source>
</reference>
<dbReference type="HOGENOM" id="CLU_1808846_0_0_1"/>
<dbReference type="STRING" id="81972.D7MJD3"/>
<dbReference type="Pfam" id="PF12796">
    <property type="entry name" value="Ank_2"/>
    <property type="match status" value="1"/>
</dbReference>
<dbReference type="InterPro" id="IPR002110">
    <property type="entry name" value="Ankyrin_rpt"/>
</dbReference>
<protein>
    <submittedName>
        <fullName evidence="5">Uncharacterized protein</fullName>
    </submittedName>
</protein>
<proteinExistence type="predicted"/>
<dbReference type="PANTHER" id="PTHR24198:SF165">
    <property type="entry name" value="ANKYRIN REPEAT-CONTAINING PROTEIN-RELATED"/>
    <property type="match status" value="1"/>
</dbReference>
<dbReference type="EMBL" id="GL348719">
    <property type="protein sequence ID" value="EFH44939.1"/>
    <property type="molecule type" value="Genomic_DNA"/>
</dbReference>
<dbReference type="AlphaFoldDB" id="D7MJD3"/>
<gene>
    <name evidence="5" type="ORF">ARALYDRAFT_355990</name>
</gene>
<dbReference type="Gene3D" id="1.25.40.20">
    <property type="entry name" value="Ankyrin repeat-containing domain"/>
    <property type="match status" value="1"/>
</dbReference>
<dbReference type="InterPro" id="IPR036770">
    <property type="entry name" value="Ankyrin_rpt-contain_sf"/>
</dbReference>
<name>D7MJD3_ARALL</name>
<dbReference type="PROSITE" id="PS50088">
    <property type="entry name" value="ANK_REPEAT"/>
    <property type="match status" value="2"/>
</dbReference>
<keyword evidence="1" id="KW-0677">Repeat</keyword>
<feature type="repeat" description="ANK" evidence="3">
    <location>
        <begin position="44"/>
        <end position="76"/>
    </location>
</feature>
<dbReference type="Gramene" id="fgenesh1_pg.C_scaffold_7003163">
    <property type="protein sequence ID" value="fgenesh1_pg.C_scaffold_7003163"/>
    <property type="gene ID" value="fgenesh1_pg.C_scaffold_7003163"/>
</dbReference>
<evidence type="ECO:0000313" key="6">
    <source>
        <dbReference type="Proteomes" id="UP000008694"/>
    </source>
</evidence>
<evidence type="ECO:0000313" key="5">
    <source>
        <dbReference type="EMBL" id="EFH44939.1"/>
    </source>
</evidence>
<keyword evidence="2 3" id="KW-0040">ANK repeat</keyword>
<organism evidence="6">
    <name type="scientific">Arabidopsis lyrata subsp. lyrata</name>
    <name type="common">Lyre-leaved rock-cress</name>
    <dbReference type="NCBI Taxonomy" id="81972"/>
    <lineage>
        <taxon>Eukaryota</taxon>
        <taxon>Viridiplantae</taxon>
        <taxon>Streptophyta</taxon>
        <taxon>Embryophyta</taxon>
        <taxon>Tracheophyta</taxon>
        <taxon>Spermatophyta</taxon>
        <taxon>Magnoliopsida</taxon>
        <taxon>eudicotyledons</taxon>
        <taxon>Gunneridae</taxon>
        <taxon>Pentapetalae</taxon>
        <taxon>rosids</taxon>
        <taxon>malvids</taxon>
        <taxon>Brassicales</taxon>
        <taxon>Brassicaceae</taxon>
        <taxon>Camelineae</taxon>
        <taxon>Arabidopsis</taxon>
    </lineage>
</organism>
<dbReference type="Proteomes" id="UP000008694">
    <property type="component" value="Unassembled WGS sequence"/>
</dbReference>
<dbReference type="PROSITE" id="PS50297">
    <property type="entry name" value="ANK_REP_REGION"/>
    <property type="match status" value="2"/>
</dbReference>
<evidence type="ECO:0000256" key="2">
    <source>
        <dbReference type="ARBA" id="ARBA00023043"/>
    </source>
</evidence>
<feature type="region of interest" description="Disordered" evidence="4">
    <location>
        <begin position="108"/>
        <end position="143"/>
    </location>
</feature>
<evidence type="ECO:0000256" key="4">
    <source>
        <dbReference type="SAM" id="MobiDB-lite"/>
    </source>
</evidence>
<accession>D7MJD3</accession>
<feature type="repeat" description="ANK" evidence="3">
    <location>
        <begin position="77"/>
        <end position="109"/>
    </location>
</feature>
<dbReference type="SUPFAM" id="SSF48403">
    <property type="entry name" value="Ankyrin repeat"/>
    <property type="match status" value="1"/>
</dbReference>
<evidence type="ECO:0000256" key="1">
    <source>
        <dbReference type="ARBA" id="ARBA00022737"/>
    </source>
</evidence>
<sequence length="143" mass="14731">MATLLDLPENLRQIATFSQNGNNEGLTQMMANFNGNVNAILTTEGHSALHLAVLGGHAGCVTVLLSHGSDANATMDGGNTPLHCAARVGKRTIVDSLLAAGASLTAKNSSEKTASMIAEPGTSLGLDGVDDSGTRNFSRRQAR</sequence>
<keyword evidence="6" id="KW-1185">Reference proteome</keyword>